<dbReference type="InterPro" id="IPR050486">
    <property type="entry name" value="Mannose-1P_guanyltransferase"/>
</dbReference>
<keyword evidence="3" id="KW-1185">Reference proteome</keyword>
<dbReference type="InterPro" id="IPR029044">
    <property type="entry name" value="Nucleotide-diphossugar_trans"/>
</dbReference>
<proteinExistence type="predicted"/>
<dbReference type="EMBL" id="JBHLZN010000005">
    <property type="protein sequence ID" value="MFB9887599.1"/>
    <property type="molecule type" value="Genomic_DNA"/>
</dbReference>
<dbReference type="PANTHER" id="PTHR22572">
    <property type="entry name" value="SUGAR-1-PHOSPHATE GUANYL TRANSFERASE"/>
    <property type="match status" value="1"/>
</dbReference>
<dbReference type="InterPro" id="IPR005835">
    <property type="entry name" value="NTP_transferase_dom"/>
</dbReference>
<organism evidence="2 3">
    <name type="scientific">Balneatrix alpica</name>
    <dbReference type="NCBI Taxonomy" id="75684"/>
    <lineage>
        <taxon>Bacteria</taxon>
        <taxon>Pseudomonadati</taxon>
        <taxon>Pseudomonadota</taxon>
        <taxon>Gammaproteobacteria</taxon>
        <taxon>Oceanospirillales</taxon>
        <taxon>Balneatrichaceae</taxon>
        <taxon>Balneatrix</taxon>
    </lineage>
</organism>
<sequence length="241" mass="26672">MKALLLAAGLGTRLRPLTDQVPKCMVDIGGQPLLDYWFRLLSKAGVKDVLVNLHYLPEVVRPYLASQPYGICPEQAWEPKLLGTGGTLQANLGFWRGQDTLLAHADNLCLCDFQAFFAAHQARPADCLMTMMLFRTPTPESCGIVEVEQGRVVAFHEKVANPPSNLANAAVYCLAPEFADWLQQHFATVEALDISTQVIPALMGRIAVWENPGYLRDIGNPSSYAQAQLDIQQPAQQHWLM</sequence>
<dbReference type="CDD" id="cd04181">
    <property type="entry name" value="NTP_transferase"/>
    <property type="match status" value="1"/>
</dbReference>
<name>A0ABV5ZGH7_9GAMM</name>
<dbReference type="RefSeq" id="WP_051527630.1">
    <property type="nucleotide sequence ID" value="NZ_JAUESS010000008.1"/>
</dbReference>
<dbReference type="Pfam" id="PF00483">
    <property type="entry name" value="NTP_transferase"/>
    <property type="match status" value="1"/>
</dbReference>
<evidence type="ECO:0000313" key="2">
    <source>
        <dbReference type="EMBL" id="MFB9887599.1"/>
    </source>
</evidence>
<evidence type="ECO:0000259" key="1">
    <source>
        <dbReference type="Pfam" id="PF00483"/>
    </source>
</evidence>
<dbReference type="SUPFAM" id="SSF53448">
    <property type="entry name" value="Nucleotide-diphospho-sugar transferases"/>
    <property type="match status" value="1"/>
</dbReference>
<dbReference type="Proteomes" id="UP001589628">
    <property type="component" value="Unassembled WGS sequence"/>
</dbReference>
<dbReference type="Gene3D" id="3.90.550.10">
    <property type="entry name" value="Spore Coat Polysaccharide Biosynthesis Protein SpsA, Chain A"/>
    <property type="match status" value="1"/>
</dbReference>
<reference evidence="2 3" key="1">
    <citation type="submission" date="2024-09" db="EMBL/GenBank/DDBJ databases">
        <authorList>
            <person name="Sun Q."/>
            <person name="Mori K."/>
        </authorList>
    </citation>
    <scope>NUCLEOTIDE SEQUENCE [LARGE SCALE GENOMIC DNA]</scope>
    <source>
        <strain evidence="2 3">ATCC 51285</strain>
    </source>
</reference>
<protein>
    <submittedName>
        <fullName evidence="2">Nucleotidyltransferase family protein</fullName>
    </submittedName>
</protein>
<evidence type="ECO:0000313" key="3">
    <source>
        <dbReference type="Proteomes" id="UP001589628"/>
    </source>
</evidence>
<accession>A0ABV5ZGH7</accession>
<comment type="caution">
    <text evidence="2">The sequence shown here is derived from an EMBL/GenBank/DDBJ whole genome shotgun (WGS) entry which is preliminary data.</text>
</comment>
<gene>
    <name evidence="2" type="ORF">ACFFLH_14350</name>
</gene>
<feature type="domain" description="Nucleotidyl transferase" evidence="1">
    <location>
        <begin position="2"/>
        <end position="232"/>
    </location>
</feature>